<dbReference type="SMART" id="SM00020">
    <property type="entry name" value="Tryp_SPc"/>
    <property type="match status" value="2"/>
</dbReference>
<protein>
    <recommendedName>
        <fullName evidence="3">Peptidase S1 domain-containing protein</fullName>
    </recommendedName>
</protein>
<evidence type="ECO:0000256" key="2">
    <source>
        <dbReference type="ARBA" id="ARBA00023157"/>
    </source>
</evidence>
<dbReference type="PANTHER" id="PTHR24276:SF96">
    <property type="entry name" value="PEPTIDASE S1 DOMAIN-CONTAINING PROTEIN"/>
    <property type="match status" value="1"/>
</dbReference>
<dbReference type="PRINTS" id="PR00722">
    <property type="entry name" value="CHYMOTRYPSIN"/>
</dbReference>
<organism evidence="4 5">
    <name type="scientific">Dissostichus mawsoni</name>
    <name type="common">Antarctic cod</name>
    <dbReference type="NCBI Taxonomy" id="36200"/>
    <lineage>
        <taxon>Eukaryota</taxon>
        <taxon>Metazoa</taxon>
        <taxon>Chordata</taxon>
        <taxon>Craniata</taxon>
        <taxon>Vertebrata</taxon>
        <taxon>Euteleostomi</taxon>
        <taxon>Actinopterygii</taxon>
        <taxon>Neopterygii</taxon>
        <taxon>Teleostei</taxon>
        <taxon>Neoteleostei</taxon>
        <taxon>Acanthomorphata</taxon>
        <taxon>Eupercaria</taxon>
        <taxon>Perciformes</taxon>
        <taxon>Notothenioidei</taxon>
        <taxon>Nototheniidae</taxon>
        <taxon>Dissostichus</taxon>
    </lineage>
</organism>
<dbReference type="AlphaFoldDB" id="A0A7J5XDD0"/>
<feature type="domain" description="Peptidase S1" evidence="3">
    <location>
        <begin position="169"/>
        <end position="390"/>
    </location>
</feature>
<dbReference type="PROSITE" id="PS50240">
    <property type="entry name" value="TRYPSIN_DOM"/>
    <property type="match status" value="3"/>
</dbReference>
<evidence type="ECO:0000313" key="5">
    <source>
        <dbReference type="Proteomes" id="UP000518266"/>
    </source>
</evidence>
<dbReference type="CDD" id="cd00190">
    <property type="entry name" value="Tryp_SPc"/>
    <property type="match status" value="2"/>
</dbReference>
<accession>A0A7J5XDD0</accession>
<dbReference type="EMBL" id="JAAKFY010000025">
    <property type="protein sequence ID" value="KAF3835010.1"/>
    <property type="molecule type" value="Genomic_DNA"/>
</dbReference>
<feature type="domain" description="Peptidase S1" evidence="3">
    <location>
        <begin position="1"/>
        <end position="109"/>
    </location>
</feature>
<dbReference type="InterPro" id="IPR050430">
    <property type="entry name" value="Peptidase_S1"/>
</dbReference>
<comment type="caution">
    <text evidence="4">The sequence shown here is derived from an EMBL/GenBank/DDBJ whole genome shotgun (WGS) entry which is preliminary data.</text>
</comment>
<dbReference type="Pfam" id="PF00089">
    <property type="entry name" value="Trypsin"/>
    <property type="match status" value="4"/>
</dbReference>
<gene>
    <name evidence="4" type="ORF">F7725_027568</name>
</gene>
<evidence type="ECO:0000256" key="1">
    <source>
        <dbReference type="ARBA" id="ARBA00007664"/>
    </source>
</evidence>
<dbReference type="InterPro" id="IPR001314">
    <property type="entry name" value="Peptidase_S1A"/>
</dbReference>
<proteinExistence type="inferred from homology"/>
<keyword evidence="5" id="KW-1185">Reference proteome</keyword>
<dbReference type="PANTHER" id="PTHR24276">
    <property type="entry name" value="POLYSERASE-RELATED"/>
    <property type="match status" value="1"/>
</dbReference>
<evidence type="ECO:0000259" key="3">
    <source>
        <dbReference type="PROSITE" id="PS50240"/>
    </source>
</evidence>
<evidence type="ECO:0000313" key="4">
    <source>
        <dbReference type="EMBL" id="KAF3835010.1"/>
    </source>
</evidence>
<dbReference type="SUPFAM" id="SSF50494">
    <property type="entry name" value="Trypsin-like serine proteases"/>
    <property type="match status" value="3"/>
</dbReference>
<feature type="domain" description="Peptidase S1" evidence="3">
    <location>
        <begin position="388"/>
        <end position="598"/>
    </location>
</feature>
<dbReference type="GO" id="GO:0006508">
    <property type="term" value="P:proteolysis"/>
    <property type="evidence" value="ECO:0007669"/>
    <property type="project" value="InterPro"/>
</dbReference>
<sequence length="622" mass="66880">MKSAIAGWGPVENDGSVRVDQLHVVDVTVISPKACKVQIPGLRANAICTGGKQTTDKGGFCKRDAGGPLVCKGKAVGIATVNDNCSFTGLPNVYIDISKYRSWINGLMVLILLEEEMLPLNLDRTWPRCKSEDATTWADHPVATMRGLYKFLLLFLLACQDQNVLGSKIINGTDADDDLMKYMVSVQEDDEHICGGFLVSRHFVVTHGGCKFDEDGKVMVVLGTHDLSNPRNQIKRHIISTCKPPPGIGTDIMLIKIYRTKPDDLPEEIQLQDPKTDVKENEKCQLAGWGPVENNGSDHVDQLRVVDVTVISPKACKDQIPGLRANAICTGGKQTTDNGGFCESDAGGPLVCKGKAVGIATVDDKCSFPGLPNVYIDISKYRSWIDKVLNDRCSMIPKTIAPDDTFEFLVSLQKNEQHVCGGFLISEDFVLTAAHCSAEEPDRVVVGTHDLLNVGDENLTRKVAGNKKQIIALPPSNMHIQDNKTCHVAGWGFIMTGGGVVDRLMEVDVSVISLDTCSQSWGGIPSDVICAGGYGSRKGSGDGGGPLVCDGIAVGVVSFLYAETVTTQINPTSTQRSPNTLAGSTVSSIKSLICNFIKLCFSTLNVFRRGGCVSAALSVFAL</sequence>
<dbReference type="Gene3D" id="2.40.10.10">
    <property type="entry name" value="Trypsin-like serine proteases"/>
    <property type="match status" value="4"/>
</dbReference>
<comment type="similarity">
    <text evidence="1">Belongs to the peptidase S1 family.</text>
</comment>
<dbReference type="OrthoDB" id="8440449at2759"/>
<dbReference type="InterPro" id="IPR018114">
    <property type="entry name" value="TRYPSIN_HIS"/>
</dbReference>
<dbReference type="GO" id="GO:0004252">
    <property type="term" value="F:serine-type endopeptidase activity"/>
    <property type="evidence" value="ECO:0007669"/>
    <property type="project" value="InterPro"/>
</dbReference>
<reference evidence="4 5" key="1">
    <citation type="submission" date="2020-03" db="EMBL/GenBank/DDBJ databases">
        <title>Dissostichus mawsoni Genome sequencing and assembly.</title>
        <authorList>
            <person name="Park H."/>
        </authorList>
    </citation>
    <scope>NUCLEOTIDE SEQUENCE [LARGE SCALE GENOMIC DNA]</scope>
    <source>
        <strain evidence="4">DM0001</strain>
        <tissue evidence="4">Muscle</tissue>
    </source>
</reference>
<dbReference type="InterPro" id="IPR009003">
    <property type="entry name" value="Peptidase_S1_PA"/>
</dbReference>
<dbReference type="PROSITE" id="PS00134">
    <property type="entry name" value="TRYPSIN_HIS"/>
    <property type="match status" value="1"/>
</dbReference>
<dbReference type="Proteomes" id="UP000518266">
    <property type="component" value="Unassembled WGS sequence"/>
</dbReference>
<name>A0A7J5XDD0_DISMA</name>
<dbReference type="InterPro" id="IPR001254">
    <property type="entry name" value="Trypsin_dom"/>
</dbReference>
<keyword evidence="2" id="KW-1015">Disulfide bond</keyword>
<dbReference type="InterPro" id="IPR043504">
    <property type="entry name" value="Peptidase_S1_PA_chymotrypsin"/>
</dbReference>